<proteinExistence type="predicted"/>
<dbReference type="RefSeq" id="WP_034711675.1">
    <property type="nucleotide sequence ID" value="NZ_JPRH01000004.1"/>
</dbReference>
<keyword evidence="2" id="KW-1185">Reference proteome</keyword>
<accession>A0A086A700</accession>
<dbReference type="EMBL" id="JPRH01000004">
    <property type="protein sequence ID" value="KFF12464.1"/>
    <property type="molecule type" value="Genomic_DNA"/>
</dbReference>
<comment type="caution">
    <text evidence="1">The sequence shown here is derived from an EMBL/GenBank/DDBJ whole genome shotgun (WGS) entry which is preliminary data.</text>
</comment>
<evidence type="ECO:0000313" key="2">
    <source>
        <dbReference type="Proteomes" id="UP000028705"/>
    </source>
</evidence>
<dbReference type="Proteomes" id="UP000028705">
    <property type="component" value="Unassembled WGS sequence"/>
</dbReference>
<dbReference type="OrthoDB" id="612827at2"/>
<dbReference type="STRING" id="445961.IW15_13045"/>
<evidence type="ECO:0000313" key="1">
    <source>
        <dbReference type="EMBL" id="KFF12464.1"/>
    </source>
</evidence>
<name>A0A086A700_9FLAO</name>
<dbReference type="AlphaFoldDB" id="A0A086A700"/>
<sequence>MVNTLIFNAYDIVVSFTQATINAELVKLASGGTIKKEIVLYRILNSANIYEYTVVNTAVDIPQGAEFIDGVVVPGIDINKSGSDIVLTLNFVSGNASFIDKNGFGPLAKLKQYDMAGWKYGFTVNLDLSAYNHDDKRIPSPEVQAELNGFSAANLSIGCLFLDFMSTDLKSTVPAETSCPAEMTEFMSYYFKHLDATGNPYILGYSASANNGSSFSQNIPPTLKPVGTNYTMFSDPVYSGLSNLNYTLVTEGGHGSASGTPNTLDTNWFTPNDKAAGKMMISANCFLEALILRPFYNNLQQQTIAQVSQHINVGAGNSYEAAKSIHNNTWSFNISNVNGGDDQYINQFNVSLDNVDGAVILNFTGNLHIYKEVSKDCFFCTARAYASADIGWNGTVKIFIANGELAIDKSFGIVSQHSDHDTNTCADAFSWMGKIIGGILDVFTGWTDNGMFSNLLSDAFSISLPGIGNLSVGLGNFSNTASSMVLTPTGSNYNLAPSGDSPAMDALGNIYIDLSLN</sequence>
<reference evidence="1 2" key="1">
    <citation type="submission" date="2014-07" db="EMBL/GenBank/DDBJ databases">
        <title>Genome of Chryseobacterium soli DSM 19298.</title>
        <authorList>
            <person name="Stropko S.J."/>
            <person name="Pipes S.E."/>
            <person name="Newman J."/>
        </authorList>
    </citation>
    <scope>NUCLEOTIDE SEQUENCE [LARGE SCALE GENOMIC DNA]</scope>
    <source>
        <strain evidence="1 2">DSM 19298</strain>
    </source>
</reference>
<gene>
    <name evidence="1" type="ORF">IW15_13045</name>
</gene>
<organism evidence="1 2">
    <name type="scientific">Chryseobacterium soli</name>
    <dbReference type="NCBI Taxonomy" id="445961"/>
    <lineage>
        <taxon>Bacteria</taxon>
        <taxon>Pseudomonadati</taxon>
        <taxon>Bacteroidota</taxon>
        <taxon>Flavobacteriia</taxon>
        <taxon>Flavobacteriales</taxon>
        <taxon>Weeksellaceae</taxon>
        <taxon>Chryseobacterium group</taxon>
        <taxon>Chryseobacterium</taxon>
    </lineage>
</organism>
<protein>
    <submittedName>
        <fullName evidence="1">Uncharacterized protein</fullName>
    </submittedName>
</protein>